<dbReference type="EMBL" id="MN703408">
    <property type="protein sequence ID" value="QGZ16847.1"/>
    <property type="molecule type" value="Genomic_DNA"/>
</dbReference>
<dbReference type="Proteomes" id="UP000433256">
    <property type="component" value="Segment"/>
</dbReference>
<reference evidence="1 2" key="1">
    <citation type="submission" date="2019-11" db="EMBL/GenBank/DDBJ databases">
        <authorList>
            <person name="Patyi J."/>
            <person name="Lenyk M."/>
            <person name="Mclean J."/>
            <person name="Esposito N."/>
            <person name="Luczkiewicz R."/>
            <person name="Johnson B.J."/>
            <person name="Curtis N."/>
            <person name="Garlena R.A."/>
            <person name="Russell D.A."/>
            <person name="Pope W.H."/>
            <person name="Jacobs-Sera D."/>
            <person name="Hatfull G.F."/>
        </authorList>
    </citation>
    <scope>NUCLEOTIDE SEQUENCE [LARGE SCALE GENOMIC DNA]</scope>
</reference>
<evidence type="ECO:0000313" key="2">
    <source>
        <dbReference type="Proteomes" id="UP000433256"/>
    </source>
</evidence>
<dbReference type="RefSeq" id="YP_010064321.1">
    <property type="nucleotide sequence ID" value="NC_054815.1"/>
</dbReference>
<keyword evidence="2" id="KW-1185">Reference proteome</keyword>
<dbReference type="GeneID" id="64948181"/>
<organism evidence="1 2">
    <name type="scientific">Mycobacterium phage Phaded</name>
    <dbReference type="NCBI Taxonomy" id="2686088"/>
    <lineage>
        <taxon>Viruses</taxon>
        <taxon>Duplodnaviria</taxon>
        <taxon>Heunggongvirae</taxon>
        <taxon>Uroviricota</taxon>
        <taxon>Caudoviricetes</taxon>
        <taxon>Pukovnikvirus</taxon>
        <taxon>Pukovnikvirus phaded</taxon>
    </lineage>
</organism>
<dbReference type="KEGG" id="vg:64948181"/>
<name>A0A6B9JJT7_9CAUD</name>
<sequence length="95" mass="10541">MLINRVERYRVPIVRAFGEARPEMPPKEGTTVAELIEGLQKLPPDGLVSTDFNGGDVIVMHYKPDIDSTVDPVLEALRRSLGVITKEEARENLGL</sequence>
<gene>
    <name evidence="1" type="primary">47</name>
    <name evidence="1" type="ORF">SEA_PHADED_47</name>
</gene>
<protein>
    <submittedName>
        <fullName evidence="1">Uncharacterized protein</fullName>
    </submittedName>
</protein>
<proteinExistence type="predicted"/>
<accession>A0A6B9JJT7</accession>
<evidence type="ECO:0000313" key="1">
    <source>
        <dbReference type="EMBL" id="QGZ16847.1"/>
    </source>
</evidence>